<accession>A0AAU9DAB6</accession>
<dbReference type="RefSeq" id="WP_338396090.1">
    <property type="nucleotide sequence ID" value="NZ_AP025321.1"/>
</dbReference>
<gene>
    <name evidence="1" type="ORF">FUAX_52800</name>
</gene>
<name>A0AAU9DAB6_9BACT</name>
<keyword evidence="2" id="KW-1185">Reference proteome</keyword>
<organism evidence="1 2">
    <name type="scientific">Fulvitalea axinellae</name>
    <dbReference type="NCBI Taxonomy" id="1182444"/>
    <lineage>
        <taxon>Bacteria</taxon>
        <taxon>Pseudomonadati</taxon>
        <taxon>Bacteroidota</taxon>
        <taxon>Cytophagia</taxon>
        <taxon>Cytophagales</taxon>
        <taxon>Persicobacteraceae</taxon>
        <taxon>Fulvitalea</taxon>
    </lineage>
</organism>
<protein>
    <recommendedName>
        <fullName evidence="3">LamG domain-containing protein</fullName>
    </recommendedName>
</protein>
<dbReference type="EMBL" id="AP025321">
    <property type="protein sequence ID" value="BDD12848.1"/>
    <property type="molecule type" value="Genomic_DNA"/>
</dbReference>
<dbReference type="Gene3D" id="2.60.120.200">
    <property type="match status" value="1"/>
</dbReference>
<dbReference type="KEGG" id="fax:FUAX_52800"/>
<sequence length="524" mass="58257">MSRIVFIFQVCLLGSLFSVIDLLAHPLVLSKEGDDRKWAYRFDGESSIDLDFGGSKPWSYGLRIRADGDQNGYQVLVGKMGVTDSNGFGLYLSEGNLVAKAGDKVSVSVPFGAGSWKHIFVSSSVEPKTEGPNPGTLKLYIDGVLAGEASGNILAPETPWFIGCGQGGGDTPTKGAYFYGRAKDIRFYGRELGPTEISSINGNPLYQPSDALESLLAHYKCEEGTGHWALDASGKGKHARVWLTNEENFHYEGGDIPVSFMASEGFRRYDPIEARHGDLEHSVLIFRTSTTGDSPNIIKDIIPNQDIVKNGHRFRFDALGDRKARIRTVSVSEDNHVTNSGFAISMFRFDRPVYKWLSYRVYGFLDYLNEDQEQSISLRLSTPNPWGHKTPIVYGNSKLGEITHLSFDEKVYPAKQYDKSGYLSFFQARNGTLEDYSMWAVSPVRIPVNSIHSEDDALGNAIVFSVPVFTETTKRLRTIPVDSMMEIIPESSADKYLVSVTDSQGKELFYWMYLTVNSYSTSAL</sequence>
<evidence type="ECO:0000313" key="1">
    <source>
        <dbReference type="EMBL" id="BDD12848.1"/>
    </source>
</evidence>
<evidence type="ECO:0008006" key="3">
    <source>
        <dbReference type="Google" id="ProtNLM"/>
    </source>
</evidence>
<evidence type="ECO:0000313" key="2">
    <source>
        <dbReference type="Proteomes" id="UP001348817"/>
    </source>
</evidence>
<proteinExistence type="predicted"/>
<dbReference type="InterPro" id="IPR013320">
    <property type="entry name" value="ConA-like_dom_sf"/>
</dbReference>
<geneLocation type="plasmid" evidence="1 2">
    <name>pFA7</name>
</geneLocation>
<keyword evidence="1" id="KW-0614">Plasmid</keyword>
<dbReference type="SUPFAM" id="SSF49899">
    <property type="entry name" value="Concanavalin A-like lectins/glucanases"/>
    <property type="match status" value="1"/>
</dbReference>
<dbReference type="GO" id="GO:0004553">
    <property type="term" value="F:hydrolase activity, hydrolyzing O-glycosyl compounds"/>
    <property type="evidence" value="ECO:0007669"/>
    <property type="project" value="UniProtKB-ARBA"/>
</dbReference>
<dbReference type="AlphaFoldDB" id="A0AAU9DAB6"/>
<dbReference type="GO" id="GO:0005975">
    <property type="term" value="P:carbohydrate metabolic process"/>
    <property type="evidence" value="ECO:0007669"/>
    <property type="project" value="UniProtKB-ARBA"/>
</dbReference>
<dbReference type="Proteomes" id="UP001348817">
    <property type="component" value="Plasmid pFA7"/>
</dbReference>
<dbReference type="Pfam" id="PF13385">
    <property type="entry name" value="Laminin_G_3"/>
    <property type="match status" value="1"/>
</dbReference>
<reference evidence="1 2" key="1">
    <citation type="submission" date="2021-12" db="EMBL/GenBank/DDBJ databases">
        <title>Genome sequencing of bacteria with rrn-lacking chromosome and rrn-plasmid.</title>
        <authorList>
            <person name="Anda M."/>
            <person name="Iwasaki W."/>
        </authorList>
    </citation>
    <scope>NUCLEOTIDE SEQUENCE [LARGE SCALE GENOMIC DNA]</scope>
    <source>
        <strain evidence="1 2">DSM 100852</strain>
        <plasmid evidence="1 2">pFA7</plasmid>
    </source>
</reference>